<proteinExistence type="predicted"/>
<evidence type="ECO:0000259" key="1">
    <source>
        <dbReference type="PROSITE" id="PS50853"/>
    </source>
</evidence>
<dbReference type="STRING" id="76193.A0A0N0PFS2"/>
<dbReference type="AlphaFoldDB" id="A0A0N0PFS2"/>
<comment type="caution">
    <text evidence="2">The sequence shown here is derived from an EMBL/GenBank/DDBJ whole genome shotgun (WGS) entry which is preliminary data.</text>
</comment>
<dbReference type="InParanoid" id="A0A0N0PFS2"/>
<dbReference type="Proteomes" id="UP000053240">
    <property type="component" value="Unassembled WGS sequence"/>
</dbReference>
<accession>A0A0N0PFS2</accession>
<dbReference type="EMBL" id="LADJ01057511">
    <property type="protein sequence ID" value="KPJ21581.1"/>
    <property type="molecule type" value="Genomic_DNA"/>
</dbReference>
<dbReference type="CDD" id="cd00063">
    <property type="entry name" value="FN3"/>
    <property type="match status" value="1"/>
</dbReference>
<dbReference type="InterPro" id="IPR036116">
    <property type="entry name" value="FN3_sf"/>
</dbReference>
<dbReference type="SUPFAM" id="SSF49265">
    <property type="entry name" value="Fibronectin type III"/>
    <property type="match status" value="1"/>
</dbReference>
<dbReference type="InterPro" id="IPR003961">
    <property type="entry name" value="FN3_dom"/>
</dbReference>
<sequence length="76" mass="8713">MIPPSRPNVTRMSDESVMVSWSNAKEGLPIQFFKVQYKEVSNSSNSSGQWHTANYDIPSYIHAFEIDGLLPDKFYK</sequence>
<protein>
    <submittedName>
        <fullName evidence="2">Interference hedgehog</fullName>
    </submittedName>
</protein>
<feature type="domain" description="Fibronectin type-III" evidence="1">
    <location>
        <begin position="3"/>
        <end position="76"/>
    </location>
</feature>
<organism evidence="2 3">
    <name type="scientific">Papilio machaon</name>
    <name type="common">Old World swallowtail butterfly</name>
    <dbReference type="NCBI Taxonomy" id="76193"/>
    <lineage>
        <taxon>Eukaryota</taxon>
        <taxon>Metazoa</taxon>
        <taxon>Ecdysozoa</taxon>
        <taxon>Arthropoda</taxon>
        <taxon>Hexapoda</taxon>
        <taxon>Insecta</taxon>
        <taxon>Pterygota</taxon>
        <taxon>Neoptera</taxon>
        <taxon>Endopterygota</taxon>
        <taxon>Lepidoptera</taxon>
        <taxon>Glossata</taxon>
        <taxon>Ditrysia</taxon>
        <taxon>Papilionoidea</taxon>
        <taxon>Papilionidae</taxon>
        <taxon>Papilioninae</taxon>
        <taxon>Papilio</taxon>
    </lineage>
</organism>
<dbReference type="PROSITE" id="PS50853">
    <property type="entry name" value="FN3"/>
    <property type="match status" value="1"/>
</dbReference>
<dbReference type="Pfam" id="PF00041">
    <property type="entry name" value="fn3"/>
    <property type="match status" value="1"/>
</dbReference>
<dbReference type="InterPro" id="IPR013783">
    <property type="entry name" value="Ig-like_fold"/>
</dbReference>
<evidence type="ECO:0000313" key="2">
    <source>
        <dbReference type="EMBL" id="KPJ21581.1"/>
    </source>
</evidence>
<dbReference type="Gene3D" id="2.60.40.10">
    <property type="entry name" value="Immunoglobulins"/>
    <property type="match status" value="1"/>
</dbReference>
<reference evidence="2 3" key="1">
    <citation type="journal article" date="2015" name="Nat. Commun.">
        <title>Outbred genome sequencing and CRISPR/Cas9 gene editing in butterflies.</title>
        <authorList>
            <person name="Li X."/>
            <person name="Fan D."/>
            <person name="Zhang W."/>
            <person name="Liu G."/>
            <person name="Zhang L."/>
            <person name="Zhao L."/>
            <person name="Fang X."/>
            <person name="Chen L."/>
            <person name="Dong Y."/>
            <person name="Chen Y."/>
            <person name="Ding Y."/>
            <person name="Zhao R."/>
            <person name="Feng M."/>
            <person name="Zhu Y."/>
            <person name="Feng Y."/>
            <person name="Jiang X."/>
            <person name="Zhu D."/>
            <person name="Xiang H."/>
            <person name="Feng X."/>
            <person name="Li S."/>
            <person name="Wang J."/>
            <person name="Zhang G."/>
            <person name="Kronforst M.R."/>
            <person name="Wang W."/>
        </authorList>
    </citation>
    <scope>NUCLEOTIDE SEQUENCE [LARGE SCALE GENOMIC DNA]</scope>
    <source>
        <strain evidence="2">Ya'a_city_454_Pm</strain>
        <tissue evidence="2">Whole body</tissue>
    </source>
</reference>
<name>A0A0N0PFS2_PAPMA</name>
<keyword evidence="3" id="KW-1185">Reference proteome</keyword>
<gene>
    <name evidence="2" type="ORF">RR48_00365</name>
</gene>
<evidence type="ECO:0000313" key="3">
    <source>
        <dbReference type="Proteomes" id="UP000053240"/>
    </source>
</evidence>